<feature type="compositionally biased region" description="Low complexity" evidence="1">
    <location>
        <begin position="230"/>
        <end position="243"/>
    </location>
</feature>
<dbReference type="InterPro" id="IPR001007">
    <property type="entry name" value="VWF_dom"/>
</dbReference>
<dbReference type="InterPro" id="IPR042378">
    <property type="entry name" value="IDD"/>
</dbReference>
<feature type="region of interest" description="Disordered" evidence="1">
    <location>
        <begin position="1046"/>
        <end position="1065"/>
    </location>
</feature>
<dbReference type="OrthoDB" id="6288751at2759"/>
<dbReference type="SMART" id="SM00214">
    <property type="entry name" value="VWC"/>
    <property type="match status" value="1"/>
</dbReference>
<gene>
    <name evidence="4" type="ORF">OFUS_LOCUS25563</name>
</gene>
<feature type="region of interest" description="Disordered" evidence="1">
    <location>
        <begin position="430"/>
        <end position="501"/>
    </location>
</feature>
<keyword evidence="2" id="KW-1133">Transmembrane helix</keyword>
<feature type="transmembrane region" description="Helical" evidence="2">
    <location>
        <begin position="130"/>
        <end position="151"/>
    </location>
</feature>
<dbReference type="GO" id="GO:0016020">
    <property type="term" value="C:membrane"/>
    <property type="evidence" value="ECO:0007669"/>
    <property type="project" value="TreeGrafter"/>
</dbReference>
<feature type="region of interest" description="Disordered" evidence="1">
    <location>
        <begin position="680"/>
        <end position="718"/>
    </location>
</feature>
<feature type="region of interest" description="Disordered" evidence="1">
    <location>
        <begin position="367"/>
        <end position="386"/>
    </location>
</feature>
<proteinExistence type="predicted"/>
<dbReference type="AlphaFoldDB" id="A0A8J1XNF0"/>
<reference evidence="4" key="1">
    <citation type="submission" date="2022-03" db="EMBL/GenBank/DDBJ databases">
        <authorList>
            <person name="Martin C."/>
        </authorList>
    </citation>
    <scope>NUCLEOTIDE SEQUENCE</scope>
</reference>
<feature type="compositionally biased region" description="Polar residues" evidence="1">
    <location>
        <begin position="430"/>
        <end position="440"/>
    </location>
</feature>
<feature type="compositionally biased region" description="Basic and acidic residues" evidence="1">
    <location>
        <begin position="844"/>
        <end position="853"/>
    </location>
</feature>
<feature type="region of interest" description="Disordered" evidence="1">
    <location>
        <begin position="957"/>
        <end position="1032"/>
    </location>
</feature>
<evidence type="ECO:0000256" key="2">
    <source>
        <dbReference type="SAM" id="Phobius"/>
    </source>
</evidence>
<evidence type="ECO:0000313" key="4">
    <source>
        <dbReference type="EMBL" id="CAH1801820.1"/>
    </source>
</evidence>
<feature type="compositionally biased region" description="Basic and acidic residues" evidence="1">
    <location>
        <begin position="1018"/>
        <end position="1029"/>
    </location>
</feature>
<feature type="region of interest" description="Disordered" evidence="1">
    <location>
        <begin position="301"/>
        <end position="335"/>
    </location>
</feature>
<feature type="compositionally biased region" description="Basic residues" evidence="1">
    <location>
        <begin position="458"/>
        <end position="469"/>
    </location>
</feature>
<dbReference type="PROSITE" id="PS50184">
    <property type="entry name" value="VWFC_2"/>
    <property type="match status" value="1"/>
</dbReference>
<comment type="caution">
    <text evidence="4">The sequence shown here is derived from an EMBL/GenBank/DDBJ whole genome shotgun (WGS) entry which is preliminary data.</text>
</comment>
<evidence type="ECO:0000256" key="3">
    <source>
        <dbReference type="SAM" id="SignalP"/>
    </source>
</evidence>
<protein>
    <submittedName>
        <fullName evidence="4">Uncharacterized protein</fullName>
    </submittedName>
</protein>
<feature type="compositionally biased region" description="Pro residues" evidence="1">
    <location>
        <begin position="192"/>
        <end position="203"/>
    </location>
</feature>
<feature type="compositionally biased region" description="Polar residues" evidence="1">
    <location>
        <begin position="823"/>
        <end position="836"/>
    </location>
</feature>
<keyword evidence="5" id="KW-1185">Reference proteome</keyword>
<dbReference type="PANTHER" id="PTHR15256">
    <property type="entry name" value="INTEGRAL MEMBRANE PROTEIN DGCR2/IDD"/>
    <property type="match status" value="1"/>
</dbReference>
<feature type="region of interest" description="Disordered" evidence="1">
    <location>
        <begin position="573"/>
        <end position="663"/>
    </location>
</feature>
<organism evidence="4 5">
    <name type="scientific">Owenia fusiformis</name>
    <name type="common">Polychaete worm</name>
    <dbReference type="NCBI Taxonomy" id="6347"/>
    <lineage>
        <taxon>Eukaryota</taxon>
        <taxon>Metazoa</taxon>
        <taxon>Spiralia</taxon>
        <taxon>Lophotrochozoa</taxon>
        <taxon>Annelida</taxon>
        <taxon>Polychaeta</taxon>
        <taxon>Sedentaria</taxon>
        <taxon>Canalipalpata</taxon>
        <taxon>Sabellida</taxon>
        <taxon>Oweniida</taxon>
        <taxon>Oweniidae</taxon>
        <taxon>Owenia</taxon>
    </lineage>
</organism>
<sequence>MWIRDRTLIIYGWSCFIHPVFAALTGLNNCQDWKGDWIKEGEYYIPKKNDLCMSCLCNQGHPTMCKSVSCSPPDCATMLQPVEGECCKFICIAPPRHPNDVKENGTGYGGDVHPETNVDAVNTTDLGLRLVASTVTSFLVLALLLFMVHRLRQRRMLVMMRRLNAETRSEDDAVAYVSGYDDVQIGIEFPPYEEPPPPYSPPKPPDDTHGEAPPPYSEENPGTENGGNSGNNNRNTLNRNHGNVASLTQNASAETSTPVNDGLSNGPITEIIEGQRSVNENEATCRLAPEEENHDATMISDTLQGDSVGSNAQSQGVNSTQLPQVPGAPITGSQQLPEPSQILVSMRNNSPQSTIIRDHSKHRHIKTNIPSEGMDTHERLSGSPRAVVIKRSDSIEIKRSSHSPRNSFYLDDDTDFQLGEQVSIHDLTPQSQTLPKSHSNAVHHPRNKNLKESDSKNAKHKNRSPKSKRNSTCLTGLGSSPRNNRDKTSVLENSRNSRLVHDHDNNGALVLCESPLLEKKQNSCSGFRISKALDSVPVGPLDYSIDLGPHTNTITQQAIGYQNNDIAPKFEQNEIEDDDNIKVPPPIVRKQTPELQENTSKPNKSSIQSDANNVPGDKAEISNNNDTFPEFSDQGPDTDEEFHSASGTPATPSLPGIPPVLASVSETPPIASISSVPLTEPQITSPDMQSNMHTISNPDTASTENYNQDPKTKSDDQVKEHDVIVDDDLQGACGDIVNDNSVCDSASTNSNQPVRKFKPLTIWKDGPGVDVDKAMSPGECSLARTPISPEMRPLHARSNSLISQASLFSVCSETGERKKPKNRQNGQTRNSTNQGQDVVGNVKNTDDDIENHASDSCNGAINVADGNVNDRGVNQSCVGSDNVNDERGAIQACSSPEHSNMQTSDETLSNDSLYPETHKYMQNNENNTTNKIDGRVSKEPLIMIPASVKRWNLELDGKSRPVSYPSSLEGDNNTLSPSINRNSSYHDNVNNSNSAKQNDFAHHGARPKQSNKIKTKRKDITRNNYKDGDNNVIQNNLSKVKNMDKTTSPKWAHSKNINHKNDTKANPKLQSKFKQYGFIDKVCNNETIEQEHATTIATREQMNLTRERESESTKVKKSKNKLESVNGHKKKKSRNSFFSQDHESTK</sequence>
<dbReference type="Proteomes" id="UP000749559">
    <property type="component" value="Unassembled WGS sequence"/>
</dbReference>
<feature type="compositionally biased region" description="Polar residues" evidence="1">
    <location>
        <begin position="301"/>
        <end position="323"/>
    </location>
</feature>
<feature type="compositionally biased region" description="Polar residues" evidence="1">
    <location>
        <begin position="593"/>
        <end position="612"/>
    </location>
</feature>
<feature type="compositionally biased region" description="Polar residues" evidence="1">
    <location>
        <begin position="964"/>
        <end position="997"/>
    </location>
</feature>
<feature type="compositionally biased region" description="Polar residues" evidence="1">
    <location>
        <begin position="680"/>
        <end position="709"/>
    </location>
</feature>
<accession>A0A8J1XNF0</accession>
<keyword evidence="2" id="KW-0812">Transmembrane</keyword>
<feature type="region of interest" description="Disordered" evidence="1">
    <location>
        <begin position="812"/>
        <end position="856"/>
    </location>
</feature>
<dbReference type="EMBL" id="CAIIXF020000012">
    <property type="protein sequence ID" value="CAH1801820.1"/>
    <property type="molecule type" value="Genomic_DNA"/>
</dbReference>
<keyword evidence="3" id="KW-0732">Signal</keyword>
<evidence type="ECO:0000256" key="1">
    <source>
        <dbReference type="SAM" id="MobiDB-lite"/>
    </source>
</evidence>
<feature type="compositionally biased region" description="Polar residues" evidence="1">
    <location>
        <begin position="470"/>
        <end position="482"/>
    </location>
</feature>
<feature type="compositionally biased region" description="Polar residues" evidence="1">
    <location>
        <begin position="245"/>
        <end position="267"/>
    </location>
</feature>
<feature type="chain" id="PRO_5043916164" evidence="3">
    <location>
        <begin position="23"/>
        <end position="1146"/>
    </location>
</feature>
<feature type="region of interest" description="Disordered" evidence="1">
    <location>
        <begin position="187"/>
        <end position="280"/>
    </location>
</feature>
<name>A0A8J1XNF0_OWEFU</name>
<feature type="signal peptide" evidence="3">
    <location>
        <begin position="1"/>
        <end position="22"/>
    </location>
</feature>
<feature type="region of interest" description="Disordered" evidence="1">
    <location>
        <begin position="1103"/>
        <end position="1146"/>
    </location>
</feature>
<dbReference type="PANTHER" id="PTHR15256:SF6">
    <property type="entry name" value="INTEGRAL MEMBRANE PROTEIN DGCR2_IDD"/>
    <property type="match status" value="1"/>
</dbReference>
<keyword evidence="2" id="KW-0472">Membrane</keyword>
<feature type="compositionally biased region" description="Basic residues" evidence="1">
    <location>
        <begin position="1003"/>
        <end position="1017"/>
    </location>
</feature>
<evidence type="ECO:0000313" key="5">
    <source>
        <dbReference type="Proteomes" id="UP000749559"/>
    </source>
</evidence>
<feature type="compositionally biased region" description="Basic and acidic residues" evidence="1">
    <location>
        <begin position="1105"/>
        <end position="1114"/>
    </location>
</feature>